<name>A0AA39SV13_ACESA</name>
<evidence type="ECO:0000256" key="8">
    <source>
        <dbReference type="SAM" id="MobiDB-lite"/>
    </source>
</evidence>
<keyword evidence="5 7" id="KW-0040">ANK repeat</keyword>
<keyword evidence="12" id="KW-1185">Reference proteome</keyword>
<dbReference type="PANTHER" id="PTHR24186">
    <property type="entry name" value="PROTEIN PHOSPHATASE 1 REGULATORY SUBUNIT"/>
    <property type="match status" value="1"/>
</dbReference>
<dbReference type="Pfam" id="PF12796">
    <property type="entry name" value="Ank_2"/>
    <property type="match status" value="4"/>
</dbReference>
<reference evidence="11" key="1">
    <citation type="journal article" date="2022" name="Plant J.">
        <title>Strategies of tolerance reflected in two North American maple genomes.</title>
        <authorList>
            <person name="McEvoy S.L."/>
            <person name="Sezen U.U."/>
            <person name="Trouern-Trend A."/>
            <person name="McMahon S.M."/>
            <person name="Schaberg P.G."/>
            <person name="Yang J."/>
            <person name="Wegrzyn J.L."/>
            <person name="Swenson N.G."/>
        </authorList>
    </citation>
    <scope>NUCLEOTIDE SEQUENCE</scope>
    <source>
        <strain evidence="11">NS2018</strain>
    </source>
</reference>
<keyword evidence="4 9" id="KW-1133">Transmembrane helix</keyword>
<dbReference type="SUPFAM" id="SSF48403">
    <property type="entry name" value="Ankyrin repeat"/>
    <property type="match status" value="2"/>
</dbReference>
<keyword evidence="2 9" id="KW-0812">Transmembrane</keyword>
<evidence type="ECO:0000256" key="2">
    <source>
        <dbReference type="ARBA" id="ARBA00022692"/>
    </source>
</evidence>
<organism evidence="11 12">
    <name type="scientific">Acer saccharum</name>
    <name type="common">Sugar maple</name>
    <dbReference type="NCBI Taxonomy" id="4024"/>
    <lineage>
        <taxon>Eukaryota</taxon>
        <taxon>Viridiplantae</taxon>
        <taxon>Streptophyta</taxon>
        <taxon>Embryophyta</taxon>
        <taxon>Tracheophyta</taxon>
        <taxon>Spermatophyta</taxon>
        <taxon>Magnoliopsida</taxon>
        <taxon>eudicotyledons</taxon>
        <taxon>Gunneridae</taxon>
        <taxon>Pentapetalae</taxon>
        <taxon>rosids</taxon>
        <taxon>malvids</taxon>
        <taxon>Sapindales</taxon>
        <taxon>Sapindaceae</taxon>
        <taxon>Hippocastanoideae</taxon>
        <taxon>Acereae</taxon>
        <taxon>Acer</taxon>
    </lineage>
</organism>
<comment type="caution">
    <text evidence="11">The sequence shown here is derived from an EMBL/GenBank/DDBJ whole genome shotgun (WGS) entry which is preliminary data.</text>
</comment>
<feature type="domain" description="PGG" evidence="10">
    <location>
        <begin position="472"/>
        <end position="583"/>
    </location>
</feature>
<evidence type="ECO:0000256" key="6">
    <source>
        <dbReference type="ARBA" id="ARBA00023136"/>
    </source>
</evidence>
<dbReference type="InterPro" id="IPR002110">
    <property type="entry name" value="Ankyrin_rpt"/>
</dbReference>
<feature type="transmembrane region" description="Helical" evidence="9">
    <location>
        <begin position="480"/>
        <end position="502"/>
    </location>
</feature>
<proteinExistence type="predicted"/>
<dbReference type="Pfam" id="PF13962">
    <property type="entry name" value="PGG"/>
    <property type="match status" value="1"/>
</dbReference>
<feature type="transmembrane region" description="Helical" evidence="9">
    <location>
        <begin position="522"/>
        <end position="542"/>
    </location>
</feature>
<dbReference type="PROSITE" id="PS50088">
    <property type="entry name" value="ANK_REPEAT"/>
    <property type="match status" value="3"/>
</dbReference>
<dbReference type="InterPro" id="IPR036770">
    <property type="entry name" value="Ankyrin_rpt-contain_sf"/>
</dbReference>
<feature type="repeat" description="ANK" evidence="7">
    <location>
        <begin position="297"/>
        <end position="319"/>
    </location>
</feature>
<evidence type="ECO:0000313" key="12">
    <source>
        <dbReference type="Proteomes" id="UP001168877"/>
    </source>
</evidence>
<dbReference type="Gene3D" id="1.25.40.20">
    <property type="entry name" value="Ankyrin repeat-containing domain"/>
    <property type="match status" value="3"/>
</dbReference>
<evidence type="ECO:0000256" key="5">
    <source>
        <dbReference type="ARBA" id="ARBA00023043"/>
    </source>
</evidence>
<evidence type="ECO:0000313" key="11">
    <source>
        <dbReference type="EMBL" id="KAK0605386.1"/>
    </source>
</evidence>
<evidence type="ECO:0000256" key="3">
    <source>
        <dbReference type="ARBA" id="ARBA00022737"/>
    </source>
</evidence>
<evidence type="ECO:0000256" key="4">
    <source>
        <dbReference type="ARBA" id="ARBA00022989"/>
    </source>
</evidence>
<feature type="repeat" description="ANK" evidence="7">
    <location>
        <begin position="164"/>
        <end position="196"/>
    </location>
</feature>
<feature type="region of interest" description="Disordered" evidence="8">
    <location>
        <begin position="434"/>
        <end position="473"/>
    </location>
</feature>
<dbReference type="EMBL" id="JAUESC010000002">
    <property type="protein sequence ID" value="KAK0605386.1"/>
    <property type="molecule type" value="Genomic_DNA"/>
</dbReference>
<dbReference type="SMART" id="SM00248">
    <property type="entry name" value="ANK"/>
    <property type="match status" value="9"/>
</dbReference>
<keyword evidence="6 9" id="KW-0472">Membrane</keyword>
<evidence type="ECO:0000256" key="1">
    <source>
        <dbReference type="ARBA" id="ARBA00004141"/>
    </source>
</evidence>
<comment type="subcellular location">
    <subcellularLocation>
        <location evidence="1">Membrane</location>
        <topology evidence="1">Multi-pass membrane protein</topology>
    </subcellularLocation>
</comment>
<evidence type="ECO:0000256" key="7">
    <source>
        <dbReference type="PROSITE-ProRule" id="PRU00023"/>
    </source>
</evidence>
<feature type="compositionally biased region" description="Basic and acidic residues" evidence="8">
    <location>
        <begin position="434"/>
        <end position="444"/>
    </location>
</feature>
<accession>A0AA39SV13</accession>
<dbReference type="InterPro" id="IPR026961">
    <property type="entry name" value="PGG_dom"/>
</dbReference>
<dbReference type="PROSITE" id="PS50297">
    <property type="entry name" value="ANK_REP_REGION"/>
    <property type="match status" value="2"/>
</dbReference>
<sequence>MEKATAANDGAVSCEIEMIDAAGEENVASCSSFSNQEIKNLELMDSLYSAAADGNIKKFEQRSEQLDQILTPYGNTILHIHITARINQNMNFVRDVLEMCPELLWKVNKKGETLLHMAARHGHADVVEYLLQKCKTTPYHNHHHDQELGITATRRMLQMTSHESKDTALHEAVRYNHIEVVQLLTKEDTSLPYDTNKADETPLYLAAERGYPEVVKEILSTCDSPTDHGPYSRTALHATVIRNDKGMTTLLLNNGSIQKRDKIGWMPLHFAVKLGYLEIAKMLLIQDRSAAYKADNKGRTALHVAACHGRVNIMRELISICPGCCELVDMKGRNVLHHASKSKNRNAVRLVLQKPSLGNLINEKDKNGNTPFLLSASLHSIINHPKVDRLVFNDCNENAEDVSLANQALWKLDEFIRWLLIFGEIHRGRRLMSNDKYGEGKENKSNPAVSSKSKDGDENGNGNKRSTKDDSVNKARQNELVAATLIATVTFAAGFTVPGGFISEKGPDQGAAILTKNIAFKAFVILNSISMILSSLAVLTHLPPYPYLDTQKTVSIKMRFGRFLIVYAMRAMIGAFVSGTYAVLYKDKNLAISACVMPVAMLAFIRLRNGLEFGVYKTIIFCNNVICVGNKSGR</sequence>
<reference evidence="11" key="2">
    <citation type="submission" date="2023-06" db="EMBL/GenBank/DDBJ databases">
        <authorList>
            <person name="Swenson N.G."/>
            <person name="Wegrzyn J.L."/>
            <person name="Mcevoy S.L."/>
        </authorList>
    </citation>
    <scope>NUCLEOTIDE SEQUENCE</scope>
    <source>
        <strain evidence="11">NS2018</strain>
        <tissue evidence="11">Leaf</tissue>
    </source>
</reference>
<feature type="transmembrane region" description="Helical" evidence="9">
    <location>
        <begin position="590"/>
        <end position="607"/>
    </location>
</feature>
<feature type="repeat" description="ANK" evidence="7">
    <location>
        <begin position="110"/>
        <end position="133"/>
    </location>
</feature>
<dbReference type="Proteomes" id="UP001168877">
    <property type="component" value="Unassembled WGS sequence"/>
</dbReference>
<dbReference type="AlphaFoldDB" id="A0AA39SV13"/>
<protein>
    <recommendedName>
        <fullName evidence="10">PGG domain-containing protein</fullName>
    </recommendedName>
</protein>
<dbReference type="PANTHER" id="PTHR24186:SF36">
    <property type="entry name" value="SERINE_THREONINE-PROTEIN PHOSPHATASE 6 REGULATORY ANKYRIN REPEAT SUBUNIT A-LIKE"/>
    <property type="match status" value="1"/>
</dbReference>
<feature type="transmembrane region" description="Helical" evidence="9">
    <location>
        <begin position="563"/>
        <end position="584"/>
    </location>
</feature>
<keyword evidence="3" id="KW-0677">Repeat</keyword>
<evidence type="ECO:0000256" key="9">
    <source>
        <dbReference type="SAM" id="Phobius"/>
    </source>
</evidence>
<evidence type="ECO:0000259" key="10">
    <source>
        <dbReference type="Pfam" id="PF13962"/>
    </source>
</evidence>
<gene>
    <name evidence="11" type="ORF">LWI29_026153</name>
</gene>
<dbReference type="GO" id="GO:0005886">
    <property type="term" value="C:plasma membrane"/>
    <property type="evidence" value="ECO:0007669"/>
    <property type="project" value="TreeGrafter"/>
</dbReference>